<evidence type="ECO:0000313" key="16">
    <source>
        <dbReference type="Proteomes" id="UP001151760"/>
    </source>
</evidence>
<evidence type="ECO:0000256" key="6">
    <source>
        <dbReference type="ARBA" id="ARBA00022750"/>
    </source>
</evidence>
<evidence type="ECO:0000256" key="10">
    <source>
        <dbReference type="ARBA" id="ARBA00023125"/>
    </source>
</evidence>
<gene>
    <name evidence="15" type="ORF">Tco_0629205</name>
</gene>
<feature type="compositionally biased region" description="Basic residues" evidence="12">
    <location>
        <begin position="78"/>
        <end position="90"/>
    </location>
</feature>
<dbReference type="SMART" id="SM00343">
    <property type="entry name" value="ZnF_C2HC"/>
    <property type="match status" value="1"/>
</dbReference>
<dbReference type="EC" id="2.7.7.49" evidence="1"/>
<keyword evidence="16" id="KW-1185">Reference proteome</keyword>
<feature type="domain" description="Reverse transcriptase" evidence="14">
    <location>
        <begin position="459"/>
        <end position="638"/>
    </location>
</feature>
<keyword evidence="11" id="KW-0863">Zinc-finger</keyword>
<keyword evidence="3" id="KW-0808">Transferase</keyword>
<evidence type="ECO:0000256" key="2">
    <source>
        <dbReference type="ARBA" id="ARBA00022670"/>
    </source>
</evidence>
<dbReference type="GO" id="GO:0003964">
    <property type="term" value="F:RNA-directed DNA polymerase activity"/>
    <property type="evidence" value="ECO:0007669"/>
    <property type="project" value="UniProtKB-KW"/>
</dbReference>
<organism evidence="15 16">
    <name type="scientific">Tanacetum coccineum</name>
    <dbReference type="NCBI Taxonomy" id="301880"/>
    <lineage>
        <taxon>Eukaryota</taxon>
        <taxon>Viridiplantae</taxon>
        <taxon>Streptophyta</taxon>
        <taxon>Embryophyta</taxon>
        <taxon>Tracheophyta</taxon>
        <taxon>Spermatophyta</taxon>
        <taxon>Magnoliopsida</taxon>
        <taxon>eudicotyledons</taxon>
        <taxon>Gunneridae</taxon>
        <taxon>Pentapetalae</taxon>
        <taxon>asterids</taxon>
        <taxon>campanulids</taxon>
        <taxon>Asterales</taxon>
        <taxon>Asteraceae</taxon>
        <taxon>Asteroideae</taxon>
        <taxon>Anthemideae</taxon>
        <taxon>Anthemidinae</taxon>
        <taxon>Tanacetum</taxon>
    </lineage>
</organism>
<evidence type="ECO:0000256" key="4">
    <source>
        <dbReference type="ARBA" id="ARBA00022695"/>
    </source>
</evidence>
<keyword evidence="4" id="KW-0548">Nucleotidyltransferase</keyword>
<dbReference type="InterPro" id="IPR043128">
    <property type="entry name" value="Rev_trsase/Diguanyl_cyclase"/>
</dbReference>
<dbReference type="Pfam" id="PF08284">
    <property type="entry name" value="RVP_2"/>
    <property type="match status" value="1"/>
</dbReference>
<dbReference type="PANTHER" id="PTHR24559">
    <property type="entry name" value="TRANSPOSON TY3-I GAG-POL POLYPROTEIN"/>
    <property type="match status" value="1"/>
</dbReference>
<feature type="region of interest" description="Disordered" evidence="12">
    <location>
        <begin position="61"/>
        <end position="119"/>
    </location>
</feature>
<dbReference type="Gene3D" id="2.40.70.10">
    <property type="entry name" value="Acid Proteases"/>
    <property type="match status" value="1"/>
</dbReference>
<dbReference type="Pfam" id="PF17919">
    <property type="entry name" value="RT_RNaseH_2"/>
    <property type="match status" value="1"/>
</dbReference>
<dbReference type="InterPro" id="IPR041373">
    <property type="entry name" value="RT_RNaseH"/>
</dbReference>
<dbReference type="Gene3D" id="3.10.10.10">
    <property type="entry name" value="HIV Type 1 Reverse Transcriptase, subunit A, domain 1"/>
    <property type="match status" value="1"/>
</dbReference>
<protein>
    <recommendedName>
        <fullName evidence="1">RNA-directed DNA polymerase</fullName>
        <ecNumber evidence="1">2.7.7.49</ecNumber>
    </recommendedName>
</protein>
<evidence type="ECO:0000256" key="1">
    <source>
        <dbReference type="ARBA" id="ARBA00012493"/>
    </source>
</evidence>
<keyword evidence="5" id="KW-0540">Nuclease</keyword>
<dbReference type="InterPro" id="IPR036875">
    <property type="entry name" value="Znf_CCHC_sf"/>
</dbReference>
<dbReference type="InterPro" id="IPR021109">
    <property type="entry name" value="Peptidase_aspartic_dom_sf"/>
</dbReference>
<dbReference type="Pfam" id="PF00078">
    <property type="entry name" value="RVT_1"/>
    <property type="match status" value="2"/>
</dbReference>
<feature type="compositionally biased region" description="Basic and acidic residues" evidence="12">
    <location>
        <begin position="65"/>
        <end position="77"/>
    </location>
</feature>
<dbReference type="InterPro" id="IPR043502">
    <property type="entry name" value="DNA/RNA_pol_sf"/>
</dbReference>
<name>A0ABQ4WSI8_9ASTR</name>
<reference evidence="15" key="1">
    <citation type="journal article" date="2022" name="Int. J. Mol. Sci.">
        <title>Draft Genome of Tanacetum Coccineum: Genomic Comparison of Closely Related Tanacetum-Family Plants.</title>
        <authorList>
            <person name="Yamashiro T."/>
            <person name="Shiraishi A."/>
            <person name="Nakayama K."/>
            <person name="Satake H."/>
        </authorList>
    </citation>
    <scope>NUCLEOTIDE SEQUENCE</scope>
</reference>
<dbReference type="InterPro" id="IPR036397">
    <property type="entry name" value="RNaseH_sf"/>
</dbReference>
<keyword evidence="7" id="KW-0255">Endonuclease</keyword>
<dbReference type="CDD" id="cd00303">
    <property type="entry name" value="retropepsin_like"/>
    <property type="match status" value="1"/>
</dbReference>
<accession>A0ABQ4WSI8</accession>
<dbReference type="SUPFAM" id="SSF56672">
    <property type="entry name" value="DNA/RNA polymerases"/>
    <property type="match status" value="2"/>
</dbReference>
<dbReference type="PROSITE" id="PS50158">
    <property type="entry name" value="ZF_CCHC"/>
    <property type="match status" value="1"/>
</dbReference>
<keyword evidence="6" id="KW-0064">Aspartyl protease</keyword>
<keyword evidence="11" id="KW-0862">Zinc</keyword>
<feature type="domain" description="Reverse transcriptase" evidence="14">
    <location>
        <begin position="909"/>
        <end position="1088"/>
    </location>
</feature>
<dbReference type="InterPro" id="IPR001878">
    <property type="entry name" value="Znf_CCHC"/>
</dbReference>
<keyword evidence="8" id="KW-0378">Hydrolase</keyword>
<dbReference type="SUPFAM" id="SSF57756">
    <property type="entry name" value="Retrovirus zinc finger-like domains"/>
    <property type="match status" value="1"/>
</dbReference>
<evidence type="ECO:0000256" key="7">
    <source>
        <dbReference type="ARBA" id="ARBA00022759"/>
    </source>
</evidence>
<keyword evidence="9 15" id="KW-0695">RNA-directed DNA polymerase</keyword>
<evidence type="ECO:0000256" key="9">
    <source>
        <dbReference type="ARBA" id="ARBA00022918"/>
    </source>
</evidence>
<feature type="domain" description="CCHC-type" evidence="13">
    <location>
        <begin position="262"/>
        <end position="277"/>
    </location>
</feature>
<evidence type="ECO:0000256" key="12">
    <source>
        <dbReference type="SAM" id="MobiDB-lite"/>
    </source>
</evidence>
<evidence type="ECO:0000256" key="3">
    <source>
        <dbReference type="ARBA" id="ARBA00022679"/>
    </source>
</evidence>
<evidence type="ECO:0000256" key="8">
    <source>
        <dbReference type="ARBA" id="ARBA00022801"/>
    </source>
</evidence>
<dbReference type="CDD" id="cd09274">
    <property type="entry name" value="RNase_HI_RT_Ty3"/>
    <property type="match status" value="1"/>
</dbReference>
<dbReference type="Pfam" id="PF17917">
    <property type="entry name" value="RT_RNaseH"/>
    <property type="match status" value="1"/>
</dbReference>
<reference evidence="15" key="2">
    <citation type="submission" date="2022-01" db="EMBL/GenBank/DDBJ databases">
        <authorList>
            <person name="Yamashiro T."/>
            <person name="Shiraishi A."/>
            <person name="Satake H."/>
            <person name="Nakayama K."/>
        </authorList>
    </citation>
    <scope>NUCLEOTIDE SEQUENCE</scope>
</reference>
<dbReference type="PANTHER" id="PTHR24559:SF444">
    <property type="entry name" value="REVERSE TRANSCRIPTASE DOMAIN-CONTAINING PROTEIN"/>
    <property type="match status" value="1"/>
</dbReference>
<dbReference type="InterPro" id="IPR041577">
    <property type="entry name" value="RT_RNaseH_2"/>
</dbReference>
<proteinExistence type="predicted"/>
<dbReference type="Gene3D" id="4.10.60.10">
    <property type="entry name" value="Zinc finger, CCHC-type"/>
    <property type="match status" value="1"/>
</dbReference>
<dbReference type="InterPro" id="IPR000477">
    <property type="entry name" value="RT_dom"/>
</dbReference>
<keyword evidence="2" id="KW-0645">Protease</keyword>
<evidence type="ECO:0000259" key="13">
    <source>
        <dbReference type="PROSITE" id="PS50158"/>
    </source>
</evidence>
<evidence type="ECO:0000259" key="14">
    <source>
        <dbReference type="PROSITE" id="PS50878"/>
    </source>
</evidence>
<dbReference type="CDD" id="cd01647">
    <property type="entry name" value="RT_LTR"/>
    <property type="match status" value="2"/>
</dbReference>
<evidence type="ECO:0000256" key="5">
    <source>
        <dbReference type="ARBA" id="ARBA00022722"/>
    </source>
</evidence>
<dbReference type="Gene3D" id="3.30.420.10">
    <property type="entry name" value="Ribonuclease H-like superfamily/Ribonuclease H"/>
    <property type="match status" value="1"/>
</dbReference>
<dbReference type="EMBL" id="BQNB010008896">
    <property type="protein sequence ID" value="GJS55843.1"/>
    <property type="molecule type" value="Genomic_DNA"/>
</dbReference>
<dbReference type="PROSITE" id="PS50878">
    <property type="entry name" value="RT_POL"/>
    <property type="match status" value="2"/>
</dbReference>
<keyword evidence="11" id="KW-0479">Metal-binding</keyword>
<dbReference type="Gene3D" id="3.30.70.270">
    <property type="match status" value="4"/>
</dbReference>
<sequence>MMNYLKNQGTWKLSQLNNISFEEVKEEFDKLMKQVESFAPINFEATKDSLKRFGEELQTKTSKILKSDEAKEDESTKKTGKKRKQITRKGLHSDKADEDESKDSKDDDPISGTNIPINPVHVAIKPPSIATYKIIKQGEKGVYQIVREDGTDIVYINFGAMLKDITRDDLTELYRIVMNRYGVNGPEDELENVLWGYLKNMFKEPLSTDPIWSLLGYIDPRPRTYNNYHQQQNRRQETARAYAAAPTENRGACNDFLQNATCYGCGEKGHLKNKCPKAGNQHNEGARTRAYVVVENPQQNPNVVTDGKVVSTNTVLRGCTLVLLNHVFKIDLLPTRLGSFDVIVGMDWLSYHRAVIDCYEKIVRIPLPNGEFLEVQGERPEKNPGSLACIKADEKKLDDIRVVRDFPEVFPDDLSGLPPVREIEFRIDLIPGASPVVKSPYRLAPSEMLELSNQLKELQEKGFIRPSHSPWGAPVLFVKKKDGAMRMCIDYRELNKLTIKNRYPLPRIDDLFDQLQGACCFSKIDLRSGYHQLRVREEDIPKTAFRTRYGHFEFTVMPFGLTNAPAIFMDLMNRVCKPYLDKFVIVFIDDILIYSKSEEEHEVHLKTILDLLKKEKLYAKFSKCEFWLQEVQFLGHVVNRDGIHVDPSKDWRVTTRDSLRNFFQDHYKPLTPVDSKNNTYVWGDKQDEAFRILKEKLCNAPMLALPDGPDDFVVYCDASKQGFRSVLMHWGKVIASPVIWTEVGKSQLIRPEIVQETTEKIVQIKERLKMTSSRQKIYVDKRRKPLKFQVGDRVLLKVSPWKGVVRFGKKGKLAPRYVGPFEIKCLAEPDVQVPLDEIEIDENLCFVEEPIEIVERDVKKLKRRRIPFVKVCWNSRQGAECCNLSLKDKALLTGGDCNILYFHVIYDAYPEAPRLFYASTNTHNYTQYKKKDGAMRMCIDYRELNKLTIKNRYPLPRIDDLFDQLQGACCFSKIDLRSGYHQLRVREEDILKTAFRIRYGHFEFTVTPFGLTNAPAIFMDLMNRVCKQYLEKFIIVFINDILIYSKSEEEHEVHLKAILDLLKKEKLYAKFSKCEFWLKEVQFLGHVVNRDGLVGYYQRFIENFSNIAKPFTLFTQNNKTYVWGDEQDEAFRILKEKLCNALVLALPDGSDDFVVYCDASKQGFGYVLMQRGKVIAYASRQLKKHEKNYTTHDLELGAVVFALKIWRHYLYGTKSVIYTDHKSLQYIFDQKDLNMRQRRWIELLSDYECEIKYHPGKANVVADALSRKERLKPRRVRAMSITIYSGLKTKILEAQGEASKDLKAPAEWLRGLEKHFE</sequence>
<comment type="caution">
    <text evidence="15">The sequence shown here is derived from an EMBL/GenBank/DDBJ whole genome shotgun (WGS) entry which is preliminary data.</text>
</comment>
<dbReference type="Proteomes" id="UP001151760">
    <property type="component" value="Unassembled WGS sequence"/>
</dbReference>
<evidence type="ECO:0000313" key="15">
    <source>
        <dbReference type="EMBL" id="GJS55843.1"/>
    </source>
</evidence>
<keyword evidence="10" id="KW-0238">DNA-binding</keyword>
<dbReference type="InterPro" id="IPR053134">
    <property type="entry name" value="RNA-dir_DNA_polymerase"/>
</dbReference>
<evidence type="ECO:0000256" key="11">
    <source>
        <dbReference type="PROSITE-ProRule" id="PRU00047"/>
    </source>
</evidence>